<accession>W9WQW2</accession>
<dbReference type="InterPro" id="IPR052900">
    <property type="entry name" value="Phospholipid_Metab_Enz"/>
</dbReference>
<feature type="region of interest" description="Disordered" evidence="1">
    <location>
        <begin position="636"/>
        <end position="659"/>
    </location>
</feature>
<comment type="caution">
    <text evidence="3">The sequence shown here is derived from an EMBL/GenBank/DDBJ whole genome shotgun (WGS) entry which is preliminary data.</text>
</comment>
<dbReference type="InterPro" id="IPR038607">
    <property type="entry name" value="PhoD-like_sf"/>
</dbReference>
<dbReference type="PANTHER" id="PTHR43606">
    <property type="entry name" value="PHOSPHATASE, PUTATIVE (AFU_ORTHOLOGUE AFUA_6G08710)-RELATED"/>
    <property type="match status" value="1"/>
</dbReference>
<dbReference type="OrthoDB" id="2100241at2759"/>
<dbReference type="Pfam" id="PF09423">
    <property type="entry name" value="PhoD"/>
    <property type="match status" value="1"/>
</dbReference>
<dbReference type="CDD" id="cd07389">
    <property type="entry name" value="MPP_PhoD"/>
    <property type="match status" value="1"/>
</dbReference>
<dbReference type="HOGENOM" id="CLU_013967_0_1_1"/>
<dbReference type="AlphaFoldDB" id="W9WQW2"/>
<dbReference type="Proteomes" id="UP000019473">
    <property type="component" value="Unassembled WGS sequence"/>
</dbReference>
<keyword evidence="4" id="KW-1185">Reference proteome</keyword>
<dbReference type="InterPro" id="IPR018946">
    <property type="entry name" value="PhoD-like_MPP"/>
</dbReference>
<evidence type="ECO:0000313" key="4">
    <source>
        <dbReference type="Proteomes" id="UP000019473"/>
    </source>
</evidence>
<dbReference type="RefSeq" id="XP_007757117.1">
    <property type="nucleotide sequence ID" value="XM_007758927.1"/>
</dbReference>
<dbReference type="GeneID" id="19179502"/>
<name>W9WQW2_9EURO</name>
<gene>
    <name evidence="3" type="ORF">A1O7_04917</name>
</gene>
<evidence type="ECO:0000313" key="3">
    <source>
        <dbReference type="EMBL" id="EXJ60764.1"/>
    </source>
</evidence>
<reference evidence="3 4" key="1">
    <citation type="submission" date="2013-03" db="EMBL/GenBank/DDBJ databases">
        <title>The Genome Sequence of Cladophialophora yegresii CBS 114405.</title>
        <authorList>
            <consortium name="The Broad Institute Genomics Platform"/>
            <person name="Cuomo C."/>
            <person name="de Hoog S."/>
            <person name="Gorbushina A."/>
            <person name="Walker B."/>
            <person name="Young S.K."/>
            <person name="Zeng Q."/>
            <person name="Gargeya S."/>
            <person name="Fitzgerald M."/>
            <person name="Haas B."/>
            <person name="Abouelleil A."/>
            <person name="Allen A.W."/>
            <person name="Alvarado L."/>
            <person name="Arachchi H.M."/>
            <person name="Berlin A.M."/>
            <person name="Chapman S.B."/>
            <person name="Gainer-Dewar J."/>
            <person name="Goldberg J."/>
            <person name="Griggs A."/>
            <person name="Gujja S."/>
            <person name="Hansen M."/>
            <person name="Howarth C."/>
            <person name="Imamovic A."/>
            <person name="Ireland A."/>
            <person name="Larimer J."/>
            <person name="McCowan C."/>
            <person name="Murphy C."/>
            <person name="Pearson M."/>
            <person name="Poon T.W."/>
            <person name="Priest M."/>
            <person name="Roberts A."/>
            <person name="Saif S."/>
            <person name="Shea T."/>
            <person name="Sisk P."/>
            <person name="Sykes S."/>
            <person name="Wortman J."/>
            <person name="Nusbaum C."/>
            <person name="Birren B."/>
        </authorList>
    </citation>
    <scope>NUCLEOTIDE SEQUENCE [LARGE SCALE GENOMIC DNA]</scope>
    <source>
        <strain evidence="3 4">CBS 114405</strain>
    </source>
</reference>
<evidence type="ECO:0000259" key="2">
    <source>
        <dbReference type="Pfam" id="PF09423"/>
    </source>
</evidence>
<dbReference type="SUPFAM" id="SSF56300">
    <property type="entry name" value="Metallo-dependent phosphatases"/>
    <property type="match status" value="1"/>
</dbReference>
<proteinExistence type="predicted"/>
<dbReference type="EMBL" id="AMGW01000003">
    <property type="protein sequence ID" value="EXJ60764.1"/>
    <property type="molecule type" value="Genomic_DNA"/>
</dbReference>
<dbReference type="VEuPathDB" id="FungiDB:A1O7_04917"/>
<dbReference type="PANTHER" id="PTHR43606:SF2">
    <property type="entry name" value="ALKALINE PHOSPHATASE FAMILY PROTEIN (AFU_ORTHOLOGUE AFUA_5G03860)"/>
    <property type="match status" value="1"/>
</dbReference>
<feature type="domain" description="PhoD-like phosphatase metallophosphatase" evidence="2">
    <location>
        <begin position="269"/>
        <end position="546"/>
    </location>
</feature>
<organism evidence="3 4">
    <name type="scientific">Cladophialophora yegresii CBS 114405</name>
    <dbReference type="NCBI Taxonomy" id="1182544"/>
    <lineage>
        <taxon>Eukaryota</taxon>
        <taxon>Fungi</taxon>
        <taxon>Dikarya</taxon>
        <taxon>Ascomycota</taxon>
        <taxon>Pezizomycotina</taxon>
        <taxon>Eurotiomycetes</taxon>
        <taxon>Chaetothyriomycetidae</taxon>
        <taxon>Chaetothyriales</taxon>
        <taxon>Herpotrichiellaceae</taxon>
        <taxon>Cladophialophora</taxon>
    </lineage>
</organism>
<dbReference type="InterPro" id="IPR029052">
    <property type="entry name" value="Metallo-depent_PP-like"/>
</dbReference>
<evidence type="ECO:0000256" key="1">
    <source>
        <dbReference type="SAM" id="MobiDB-lite"/>
    </source>
</evidence>
<protein>
    <recommendedName>
        <fullName evidence="2">PhoD-like phosphatase metallophosphatase domain-containing protein</fullName>
    </recommendedName>
</protein>
<dbReference type="eggNOG" id="ENOG502QPM1">
    <property type="taxonomic scope" value="Eukaryota"/>
</dbReference>
<dbReference type="Gene3D" id="3.60.21.70">
    <property type="entry name" value="PhoD-like phosphatase"/>
    <property type="match status" value="1"/>
</dbReference>
<sequence>MPSTPEIVAGTSSTILRLAAFVFLRWIPGWPWPPTVLTALAIYLSTVFGWSEAFGSSKPTLHEAFPKLFPHPDEDENKERDEKEAPIIHDHHEPALYEDEKALFKTLLFGIPNWRDPGKSFLTIAANVLLALFTLDLVFRGPLLHAEKDLSFVRVGYVDTTSAKVLIREPDPAQFPIYVYLSPADRTQWKTTDTIYWMGSDTDYTYALTFDGLRPARKYIYSLSNDKSGTFTTAPAPYSDAANSLTFLTSSCIKANFPYRANAHSLAIHGFSYLSRVARSLPSPASFMLFLGDFIYVDVPIRLSYSVAHYRAEYRRVYASPSWSLPGLDNLPWIHTLDDHEIANDWSAGNETEPFPAASDPFIHYHVSVNPPVPPGAPVGPDSNTTYFQFSHGPASFFMLDTRRYRTEPEPKTTHFPPEIAIPGSPSDSFNSNAHSMLGAQQLSALLSYLATPEPAHIHWKIIASSVPFTKNWRFGTSDTWGGFLAERARILQAMHDAERELGIRVIILSGDRHEFAAIRYPPPVIAAAPISAATTEATEASDTSVPIQRDQTASAGPHEFSCGPLSMFYLPFRTFRQVDDEDVPITYIPDGNSKVGVVEIRNLRREAQGAGPQSLLKYSLYVDGRLTWEYALSSPSPSAGVGAAGSNNNRNRRSQAQAQAQGWRGWAQGIATGLPLRGSGSSRSLWE</sequence>
<dbReference type="STRING" id="1182544.W9WQW2"/>